<keyword evidence="7 8" id="KW-0998">Cell outer membrane</keyword>
<keyword evidence="4 8" id="KW-0812">Transmembrane</keyword>
<dbReference type="PROSITE" id="PS52016">
    <property type="entry name" value="TONB_DEPENDENT_REC_3"/>
    <property type="match status" value="1"/>
</dbReference>
<keyword evidence="11" id="KW-1185">Reference proteome</keyword>
<gene>
    <name evidence="10" type="ORF">GQF63_13210</name>
</gene>
<evidence type="ECO:0000259" key="9">
    <source>
        <dbReference type="Pfam" id="PF07715"/>
    </source>
</evidence>
<dbReference type="RefSeq" id="WP_160369715.1">
    <property type="nucleotide sequence ID" value="NZ_WSQA01000010.1"/>
</dbReference>
<organism evidence="10 11">
    <name type="scientific">Sphingobacterium humi</name>
    <dbReference type="NCBI Taxonomy" id="1796905"/>
    <lineage>
        <taxon>Bacteria</taxon>
        <taxon>Pseudomonadati</taxon>
        <taxon>Bacteroidota</taxon>
        <taxon>Sphingobacteriia</taxon>
        <taxon>Sphingobacteriales</taxon>
        <taxon>Sphingobacteriaceae</taxon>
        <taxon>Sphingobacterium</taxon>
    </lineage>
</organism>
<dbReference type="GO" id="GO:0009279">
    <property type="term" value="C:cell outer membrane"/>
    <property type="evidence" value="ECO:0007669"/>
    <property type="project" value="UniProtKB-SubCell"/>
</dbReference>
<dbReference type="PANTHER" id="PTHR30069">
    <property type="entry name" value="TONB-DEPENDENT OUTER MEMBRANE RECEPTOR"/>
    <property type="match status" value="1"/>
</dbReference>
<evidence type="ECO:0000256" key="3">
    <source>
        <dbReference type="ARBA" id="ARBA00022452"/>
    </source>
</evidence>
<dbReference type="InterPro" id="IPR037066">
    <property type="entry name" value="Plug_dom_sf"/>
</dbReference>
<reference evidence="10 11" key="1">
    <citation type="submission" date="2019-12" db="EMBL/GenBank/DDBJ databases">
        <authorList>
            <person name="Dong K."/>
        </authorList>
    </citation>
    <scope>NUCLEOTIDE SEQUENCE [LARGE SCALE GENOMIC DNA]</scope>
    <source>
        <strain evidence="10 11">JCM 31225</strain>
    </source>
</reference>
<protein>
    <submittedName>
        <fullName evidence="10">TonB-dependent receptor plug domain-containing protein</fullName>
    </submittedName>
</protein>
<evidence type="ECO:0000256" key="7">
    <source>
        <dbReference type="ARBA" id="ARBA00023237"/>
    </source>
</evidence>
<dbReference type="InterPro" id="IPR039426">
    <property type="entry name" value="TonB-dep_rcpt-like"/>
</dbReference>
<sequence length="730" mass="84152">MYELTKACITVIFIYSSIGISVFGQETQTRPDSLIRQLEEITIEAKSIKKKLEDSPFAVQVLDMRKEYSHSGDITNLLNHSLGVKTRADGSLGSSVQVNLAGLQGKAIKVFKDGLPIELYGHSFNLGTISSNMLERIEIYKGAMPVYLASDALGGGINLITRKPIKNSAVFSYELASYNTHRATANLFITHPDRTSAYTGINASFNYSDNNYPVHAPFYDVSTARQSYHTTKRFHDIARSSYGEWYAGLRNKHWADDLRLTLIYSDFYKQIQNDAEMVRVYGEAFSKENNYATLLSFRKVLFENRLQLHLNATYSHFNTRFVDTATVRYNWNGQVQSSNMPIGEINRGNDQRLEFHLYSTRLHAKYAIASQQYLELSNLQQYQHRKGTDPLGTISVLDQIDILGIPAVYRKNVLALAYNAQWLQKTVESIFSIKYYKYKTTGYTTDKYNFAWQSSKKGDLFGYLAAVKWDNDSFLLKLSYEFANRLPDEYEIFGDGVMLKENLDLKPEKSHNVNLNIQQRLLISKQQLDFTANLFYRRVKDIIFLQLDIPFNRYINYEEFNIKGVEVETRYSPNPHISGGFNLTYQDIRRINIRESMFRNLEGSRIPNIPYFFGNAFLSLSTANLYKKKDRAHFQWNLNYVHRFFLKAIPRNQEPSLFGPVQDFQTSLIIPRDGRPGQVANDLALTYDFSSKKTSISAECKNIANAKLYDNFNVQRQGRTFHLKLVYQII</sequence>
<dbReference type="PANTHER" id="PTHR30069:SF29">
    <property type="entry name" value="HEMOGLOBIN AND HEMOGLOBIN-HAPTOGLOBIN-BINDING PROTEIN 1-RELATED"/>
    <property type="match status" value="1"/>
</dbReference>
<dbReference type="Proteomes" id="UP000435036">
    <property type="component" value="Unassembled WGS sequence"/>
</dbReference>
<proteinExistence type="inferred from homology"/>
<comment type="subcellular location">
    <subcellularLocation>
        <location evidence="1 8">Cell outer membrane</location>
        <topology evidence="1 8">Multi-pass membrane protein</topology>
    </subcellularLocation>
</comment>
<evidence type="ECO:0000313" key="10">
    <source>
        <dbReference type="EMBL" id="MVZ62988.1"/>
    </source>
</evidence>
<feature type="domain" description="TonB-dependent receptor plug" evidence="9">
    <location>
        <begin position="52"/>
        <end position="155"/>
    </location>
</feature>
<evidence type="ECO:0000256" key="1">
    <source>
        <dbReference type="ARBA" id="ARBA00004571"/>
    </source>
</evidence>
<keyword evidence="5" id="KW-0732">Signal</keyword>
<dbReference type="Pfam" id="PF07715">
    <property type="entry name" value="Plug"/>
    <property type="match status" value="1"/>
</dbReference>
<keyword evidence="2 8" id="KW-0813">Transport</keyword>
<keyword evidence="6 8" id="KW-0472">Membrane</keyword>
<evidence type="ECO:0000256" key="2">
    <source>
        <dbReference type="ARBA" id="ARBA00022448"/>
    </source>
</evidence>
<evidence type="ECO:0000313" key="11">
    <source>
        <dbReference type="Proteomes" id="UP000435036"/>
    </source>
</evidence>
<evidence type="ECO:0000256" key="6">
    <source>
        <dbReference type="ARBA" id="ARBA00023136"/>
    </source>
</evidence>
<keyword evidence="10" id="KW-0675">Receptor</keyword>
<comment type="similarity">
    <text evidence="8">Belongs to the TonB-dependent receptor family.</text>
</comment>
<dbReference type="Gene3D" id="2.40.170.20">
    <property type="entry name" value="TonB-dependent receptor, beta-barrel domain"/>
    <property type="match status" value="1"/>
</dbReference>
<keyword evidence="3 8" id="KW-1134">Transmembrane beta strand</keyword>
<dbReference type="Gene3D" id="2.170.130.10">
    <property type="entry name" value="TonB-dependent receptor, plug domain"/>
    <property type="match status" value="1"/>
</dbReference>
<evidence type="ECO:0000256" key="4">
    <source>
        <dbReference type="ARBA" id="ARBA00022692"/>
    </source>
</evidence>
<dbReference type="InterPro" id="IPR036942">
    <property type="entry name" value="Beta-barrel_TonB_sf"/>
</dbReference>
<name>A0A6N8L486_9SPHI</name>
<evidence type="ECO:0000256" key="5">
    <source>
        <dbReference type="ARBA" id="ARBA00022729"/>
    </source>
</evidence>
<evidence type="ECO:0000256" key="8">
    <source>
        <dbReference type="PROSITE-ProRule" id="PRU01360"/>
    </source>
</evidence>
<dbReference type="GO" id="GO:0044718">
    <property type="term" value="P:siderophore transmembrane transport"/>
    <property type="evidence" value="ECO:0007669"/>
    <property type="project" value="TreeGrafter"/>
</dbReference>
<dbReference type="AlphaFoldDB" id="A0A6N8L486"/>
<comment type="caution">
    <text evidence="10">The sequence shown here is derived from an EMBL/GenBank/DDBJ whole genome shotgun (WGS) entry which is preliminary data.</text>
</comment>
<dbReference type="InterPro" id="IPR012910">
    <property type="entry name" value="Plug_dom"/>
</dbReference>
<dbReference type="SUPFAM" id="SSF56935">
    <property type="entry name" value="Porins"/>
    <property type="match status" value="1"/>
</dbReference>
<dbReference type="EMBL" id="WSQA01000010">
    <property type="protein sequence ID" value="MVZ62988.1"/>
    <property type="molecule type" value="Genomic_DNA"/>
</dbReference>
<dbReference type="GO" id="GO:0015344">
    <property type="term" value="F:siderophore uptake transmembrane transporter activity"/>
    <property type="evidence" value="ECO:0007669"/>
    <property type="project" value="TreeGrafter"/>
</dbReference>
<dbReference type="OrthoDB" id="9812892at2"/>
<accession>A0A6N8L486</accession>